<organism evidence="1 2">
    <name type="scientific">Dryococelus australis</name>
    <dbReference type="NCBI Taxonomy" id="614101"/>
    <lineage>
        <taxon>Eukaryota</taxon>
        <taxon>Metazoa</taxon>
        <taxon>Ecdysozoa</taxon>
        <taxon>Arthropoda</taxon>
        <taxon>Hexapoda</taxon>
        <taxon>Insecta</taxon>
        <taxon>Pterygota</taxon>
        <taxon>Neoptera</taxon>
        <taxon>Polyneoptera</taxon>
        <taxon>Phasmatodea</taxon>
        <taxon>Verophasmatodea</taxon>
        <taxon>Anareolatae</taxon>
        <taxon>Phasmatidae</taxon>
        <taxon>Eurycanthinae</taxon>
        <taxon>Dryococelus</taxon>
    </lineage>
</organism>
<gene>
    <name evidence="1" type="ORF">PR048_014068</name>
</gene>
<proteinExistence type="predicted"/>
<evidence type="ECO:0000313" key="1">
    <source>
        <dbReference type="EMBL" id="KAJ8887850.1"/>
    </source>
</evidence>
<protein>
    <recommendedName>
        <fullName evidence="3">Leptin receptor</fullName>
    </recommendedName>
</protein>
<reference evidence="1 2" key="1">
    <citation type="submission" date="2023-02" db="EMBL/GenBank/DDBJ databases">
        <title>LHISI_Scaffold_Assembly.</title>
        <authorList>
            <person name="Stuart O.P."/>
            <person name="Cleave R."/>
            <person name="Magrath M.J.L."/>
            <person name="Mikheyev A.S."/>
        </authorList>
    </citation>
    <scope>NUCLEOTIDE SEQUENCE [LARGE SCALE GENOMIC DNA]</scope>
    <source>
        <strain evidence="1">Daus_M_001</strain>
        <tissue evidence="1">Leg muscle</tissue>
    </source>
</reference>
<accession>A0ABQ9HTX4</accession>
<keyword evidence="2" id="KW-1185">Reference proteome</keyword>
<comment type="caution">
    <text evidence="1">The sequence shown here is derived from an EMBL/GenBank/DDBJ whole genome shotgun (WGS) entry which is preliminary data.</text>
</comment>
<dbReference type="Proteomes" id="UP001159363">
    <property type="component" value="Chromosome X"/>
</dbReference>
<evidence type="ECO:0000313" key="2">
    <source>
        <dbReference type="Proteomes" id="UP001159363"/>
    </source>
</evidence>
<dbReference type="EMBL" id="JARBHB010000004">
    <property type="protein sequence ID" value="KAJ8887850.1"/>
    <property type="molecule type" value="Genomic_DNA"/>
</dbReference>
<sequence length="323" mass="36143">MQYPKAPIYVAGPEQRIWRSDLCKFDVEIINVQIYWSEAEWTCILKNVQLLPTWCTSSLGQKSDDGSRLHRPTWLSAIPTKMADGCTYQNGGMRKGEGDLQVQGLGHMDPRWPPGDAKHGGRHIAPIPDPVLPKFPFILYYCSIINCSILTSIALISSQDFAVKSHPDLFTRFNHTPIYAASSDGFSDEMCPSSPNEHIDLLDLTLESSDSEDEDWWRYSCGTECEGKVKLPLPVIILPSYTTQRVQGTVTSSPLPKETQLYFTAPVGDSLSERPMPSAMLLMVHGLDVVVGAVKVRSRMWFTRLGARHRQGDAKMIVVTRLC</sequence>
<evidence type="ECO:0008006" key="3">
    <source>
        <dbReference type="Google" id="ProtNLM"/>
    </source>
</evidence>
<name>A0ABQ9HTX4_9NEOP</name>